<comment type="caution">
    <text evidence="1">The sequence shown here is derived from an EMBL/GenBank/DDBJ whole genome shotgun (WGS) entry which is preliminary data.</text>
</comment>
<sequence>MGFFTKDTTPVAGGPDGLAPLSKDRIKAALESEGWSYSVDSDGDIGGGWEYGSFYFFTNGEQGELLCIRGSWRGKLEASDMGLALQACNSWNAEKLWPKTYARPDEEGMIRIHTEHNVDYEQGITDGQLSQQLVCAINTGMSFYEHLNELFPAVWAEYKPQD</sequence>
<dbReference type="AlphaFoldDB" id="A0A4R6S242"/>
<dbReference type="Proteomes" id="UP000295601">
    <property type="component" value="Unassembled WGS sequence"/>
</dbReference>
<dbReference type="InterPro" id="IPR019660">
    <property type="entry name" value="Put_sensory_transdc_reg_YbjN"/>
</dbReference>
<protein>
    <submittedName>
        <fullName evidence="1">Putative sensory transduction regulator</fullName>
    </submittedName>
</protein>
<name>A0A4R6S242_9MICO</name>
<dbReference type="EMBL" id="SNYA01000004">
    <property type="protein sequence ID" value="TDP92716.1"/>
    <property type="molecule type" value="Genomic_DNA"/>
</dbReference>
<accession>A0A4R6S242</accession>
<dbReference type="CDD" id="cd17511">
    <property type="entry name" value="YbjN_AmyR-like"/>
    <property type="match status" value="1"/>
</dbReference>
<dbReference type="RefSeq" id="WP_132203805.1">
    <property type="nucleotide sequence ID" value="NZ_CP080492.1"/>
</dbReference>
<proteinExistence type="predicted"/>
<dbReference type="OrthoDB" id="3256964at2"/>
<dbReference type="Pfam" id="PF10722">
    <property type="entry name" value="YbjN"/>
    <property type="match status" value="1"/>
</dbReference>
<gene>
    <name evidence="1" type="ORF">EDF62_1938</name>
</gene>
<keyword evidence="2" id="KW-1185">Reference proteome</keyword>
<organism evidence="1 2">
    <name type="scientific">Leucobacter luti</name>
    <dbReference type="NCBI Taxonomy" id="340320"/>
    <lineage>
        <taxon>Bacteria</taxon>
        <taxon>Bacillati</taxon>
        <taxon>Actinomycetota</taxon>
        <taxon>Actinomycetes</taxon>
        <taxon>Micrococcales</taxon>
        <taxon>Microbacteriaceae</taxon>
        <taxon>Leucobacter</taxon>
    </lineage>
</organism>
<reference evidence="1 2" key="1">
    <citation type="submission" date="2019-03" db="EMBL/GenBank/DDBJ databases">
        <title>Genomic analyses of the natural microbiome of Caenorhabditis elegans.</title>
        <authorList>
            <person name="Samuel B."/>
        </authorList>
    </citation>
    <scope>NUCLEOTIDE SEQUENCE [LARGE SCALE GENOMIC DNA]</scope>
    <source>
        <strain evidence="1 2">JUb18</strain>
    </source>
</reference>
<evidence type="ECO:0000313" key="2">
    <source>
        <dbReference type="Proteomes" id="UP000295601"/>
    </source>
</evidence>
<evidence type="ECO:0000313" key="1">
    <source>
        <dbReference type="EMBL" id="TDP92716.1"/>
    </source>
</evidence>